<dbReference type="PROSITE" id="PS51257">
    <property type="entry name" value="PROKAR_LIPOPROTEIN"/>
    <property type="match status" value="1"/>
</dbReference>
<dbReference type="RefSeq" id="WP_092236512.1">
    <property type="nucleotide sequence ID" value="NZ_FNLL01000010.1"/>
</dbReference>
<evidence type="ECO:0000313" key="1">
    <source>
        <dbReference type="EMBL" id="SDU50895.1"/>
    </source>
</evidence>
<evidence type="ECO:0000313" key="2">
    <source>
        <dbReference type="Proteomes" id="UP000199608"/>
    </source>
</evidence>
<proteinExistence type="predicted"/>
<reference evidence="2" key="1">
    <citation type="submission" date="2016-10" db="EMBL/GenBank/DDBJ databases">
        <authorList>
            <person name="Varghese N."/>
            <person name="Submissions S."/>
        </authorList>
    </citation>
    <scope>NUCLEOTIDE SEQUENCE [LARGE SCALE GENOMIC DNA]</scope>
    <source>
        <strain evidence="2">DSM 3384</strain>
    </source>
</reference>
<name>A0A1H2J416_9BACT</name>
<dbReference type="AlphaFoldDB" id="A0A1H2J416"/>
<protein>
    <recommendedName>
        <fullName evidence="3">Lipoprotein</fullName>
    </recommendedName>
</protein>
<sequence>MHAKTTNLILLQLFWVCLLTILLAGCSAKFFTYNGSWVAEDDRIIVQDGKPHNGAWQTRDVTIDYTYQKKMQNLQISGDVTLRSYITMGFGTLDNLTLNLHMLDPDGIVLDSKLIRIFAYRLDFHTLGKMTFNKQLELPANTAAIAFGYSGRVSEGGGGIHGDKRGGQTDWSFWKIPGRKPSE</sequence>
<evidence type="ECO:0008006" key="3">
    <source>
        <dbReference type="Google" id="ProtNLM"/>
    </source>
</evidence>
<organism evidence="1 2">
    <name type="scientific">Desulfobacula phenolica</name>
    <dbReference type="NCBI Taxonomy" id="90732"/>
    <lineage>
        <taxon>Bacteria</taxon>
        <taxon>Pseudomonadati</taxon>
        <taxon>Thermodesulfobacteriota</taxon>
        <taxon>Desulfobacteria</taxon>
        <taxon>Desulfobacterales</taxon>
        <taxon>Desulfobacteraceae</taxon>
        <taxon>Desulfobacula</taxon>
    </lineage>
</organism>
<dbReference type="Proteomes" id="UP000199608">
    <property type="component" value="Unassembled WGS sequence"/>
</dbReference>
<accession>A0A1H2J416</accession>
<dbReference type="EMBL" id="FNLL01000010">
    <property type="protein sequence ID" value="SDU50895.1"/>
    <property type="molecule type" value="Genomic_DNA"/>
</dbReference>
<keyword evidence="2" id="KW-1185">Reference proteome</keyword>
<gene>
    <name evidence="1" type="ORF">SAMN04487931_110139</name>
</gene>